<evidence type="ECO:0000313" key="2">
    <source>
        <dbReference type="Proteomes" id="UP000007148"/>
    </source>
</evidence>
<sequence>MSAGEFVEEAKGLLGIRVGSSSTKYVRAGCQFFHASHSGGQSKSLIHTCSCVSPSAHFCALNSWAYGTDSRSNVICIMFIQQNQSLRTDERAQLVRPRSASMWRLSSRLGPGGTDS</sequence>
<name>G4TK32_SERID</name>
<accession>G4TK32</accession>
<comment type="caution">
    <text evidence="1">The sequence shown here is derived from an EMBL/GenBank/DDBJ whole genome shotgun (WGS) entry which is preliminary data.</text>
</comment>
<keyword evidence="2" id="KW-1185">Reference proteome</keyword>
<evidence type="ECO:0000313" key="1">
    <source>
        <dbReference type="EMBL" id="CCA71675.1"/>
    </source>
</evidence>
<proteinExistence type="predicted"/>
<organism evidence="1 2">
    <name type="scientific">Serendipita indica (strain DSM 11827)</name>
    <name type="common">Root endophyte fungus</name>
    <name type="synonym">Piriformospora indica</name>
    <dbReference type="NCBI Taxonomy" id="1109443"/>
    <lineage>
        <taxon>Eukaryota</taxon>
        <taxon>Fungi</taxon>
        <taxon>Dikarya</taxon>
        <taxon>Basidiomycota</taxon>
        <taxon>Agaricomycotina</taxon>
        <taxon>Agaricomycetes</taxon>
        <taxon>Sebacinales</taxon>
        <taxon>Serendipitaceae</taxon>
        <taxon>Serendipita</taxon>
    </lineage>
</organism>
<protein>
    <submittedName>
        <fullName evidence="1">Uncharacterized protein</fullName>
    </submittedName>
</protein>
<gene>
    <name evidence="1" type="ORF">PIIN_05610</name>
</gene>
<dbReference type="EMBL" id="CAFZ01000130">
    <property type="protein sequence ID" value="CCA71675.1"/>
    <property type="molecule type" value="Genomic_DNA"/>
</dbReference>
<dbReference type="Proteomes" id="UP000007148">
    <property type="component" value="Unassembled WGS sequence"/>
</dbReference>
<dbReference type="HOGENOM" id="CLU_2097750_0_0_1"/>
<dbReference type="InParanoid" id="G4TK32"/>
<dbReference type="AlphaFoldDB" id="G4TK32"/>
<reference evidence="1 2" key="1">
    <citation type="journal article" date="2011" name="PLoS Pathog.">
        <title>Endophytic Life Strategies Decoded by Genome and Transcriptome Analyses of the Mutualistic Root Symbiont Piriformospora indica.</title>
        <authorList>
            <person name="Zuccaro A."/>
            <person name="Lahrmann U."/>
            <person name="Guldener U."/>
            <person name="Langen G."/>
            <person name="Pfiffi S."/>
            <person name="Biedenkopf D."/>
            <person name="Wong P."/>
            <person name="Samans B."/>
            <person name="Grimm C."/>
            <person name="Basiewicz M."/>
            <person name="Murat C."/>
            <person name="Martin F."/>
            <person name="Kogel K.H."/>
        </authorList>
    </citation>
    <scope>NUCLEOTIDE SEQUENCE [LARGE SCALE GENOMIC DNA]</scope>
    <source>
        <strain evidence="1 2">DSM 11827</strain>
    </source>
</reference>